<evidence type="ECO:0000256" key="5">
    <source>
        <dbReference type="ARBA" id="ARBA00023136"/>
    </source>
</evidence>
<feature type="transmembrane region" description="Helical" evidence="6">
    <location>
        <begin position="43"/>
        <end position="72"/>
    </location>
</feature>
<dbReference type="PANTHER" id="PTHR10283">
    <property type="entry name" value="SOLUTE CARRIER FAMILY 13 MEMBER"/>
    <property type="match status" value="1"/>
</dbReference>
<dbReference type="Proteomes" id="UP000828390">
    <property type="component" value="Unassembled WGS sequence"/>
</dbReference>
<dbReference type="GO" id="GO:0005310">
    <property type="term" value="F:dicarboxylic acid transmembrane transporter activity"/>
    <property type="evidence" value="ECO:0007669"/>
    <property type="project" value="UniProtKB-ARBA"/>
</dbReference>
<evidence type="ECO:0000313" key="8">
    <source>
        <dbReference type="Proteomes" id="UP000828390"/>
    </source>
</evidence>
<keyword evidence="4 6" id="KW-1133">Transmembrane helix</keyword>
<keyword evidence="8" id="KW-1185">Reference proteome</keyword>
<dbReference type="AlphaFoldDB" id="A0A9D4MZR7"/>
<keyword evidence="5 6" id="KW-0472">Membrane</keyword>
<evidence type="ECO:0000256" key="3">
    <source>
        <dbReference type="ARBA" id="ARBA00022692"/>
    </source>
</evidence>
<accession>A0A9D4MZR7</accession>
<name>A0A9D4MZR7_DREPO</name>
<dbReference type="GO" id="GO:0005886">
    <property type="term" value="C:plasma membrane"/>
    <property type="evidence" value="ECO:0007669"/>
    <property type="project" value="TreeGrafter"/>
</dbReference>
<reference evidence="7" key="1">
    <citation type="journal article" date="2019" name="bioRxiv">
        <title>The Genome of the Zebra Mussel, Dreissena polymorpha: A Resource for Invasive Species Research.</title>
        <authorList>
            <person name="McCartney M.A."/>
            <person name="Auch B."/>
            <person name="Kono T."/>
            <person name="Mallez S."/>
            <person name="Zhang Y."/>
            <person name="Obille A."/>
            <person name="Becker A."/>
            <person name="Abrahante J.E."/>
            <person name="Garbe J."/>
            <person name="Badalamenti J.P."/>
            <person name="Herman A."/>
            <person name="Mangelson H."/>
            <person name="Liachko I."/>
            <person name="Sullivan S."/>
            <person name="Sone E.D."/>
            <person name="Koren S."/>
            <person name="Silverstein K.A.T."/>
            <person name="Beckman K.B."/>
            <person name="Gohl D.M."/>
        </authorList>
    </citation>
    <scope>NUCLEOTIDE SEQUENCE</scope>
    <source>
        <strain evidence="7">Duluth1</strain>
        <tissue evidence="7">Whole animal</tissue>
    </source>
</reference>
<keyword evidence="3 6" id="KW-0812">Transmembrane</keyword>
<feature type="transmembrane region" description="Helical" evidence="6">
    <location>
        <begin position="84"/>
        <end position="105"/>
    </location>
</feature>
<evidence type="ECO:0000256" key="2">
    <source>
        <dbReference type="ARBA" id="ARBA00006772"/>
    </source>
</evidence>
<dbReference type="Pfam" id="PF00939">
    <property type="entry name" value="Na_sulph_symp"/>
    <property type="match status" value="1"/>
</dbReference>
<comment type="caution">
    <text evidence="7">The sequence shown here is derived from an EMBL/GenBank/DDBJ whole genome shotgun (WGS) entry which is preliminary data.</text>
</comment>
<comment type="similarity">
    <text evidence="2">Belongs to the SLC13A/DASS transporter (TC 2.A.47) family. NADC subfamily.</text>
</comment>
<gene>
    <name evidence="7" type="ORF">DPMN_009511</name>
</gene>
<dbReference type="GO" id="GO:0015556">
    <property type="term" value="F:C4-dicarboxylate transmembrane transporter activity"/>
    <property type="evidence" value="ECO:0007669"/>
    <property type="project" value="UniProtKB-ARBA"/>
</dbReference>
<evidence type="ECO:0000256" key="1">
    <source>
        <dbReference type="ARBA" id="ARBA00004141"/>
    </source>
</evidence>
<comment type="subcellular location">
    <subcellularLocation>
        <location evidence="1">Membrane</location>
        <topology evidence="1">Multi-pass membrane protein</topology>
    </subcellularLocation>
</comment>
<organism evidence="7 8">
    <name type="scientific">Dreissena polymorpha</name>
    <name type="common">Zebra mussel</name>
    <name type="synonym">Mytilus polymorpha</name>
    <dbReference type="NCBI Taxonomy" id="45954"/>
    <lineage>
        <taxon>Eukaryota</taxon>
        <taxon>Metazoa</taxon>
        <taxon>Spiralia</taxon>
        <taxon>Lophotrochozoa</taxon>
        <taxon>Mollusca</taxon>
        <taxon>Bivalvia</taxon>
        <taxon>Autobranchia</taxon>
        <taxon>Heteroconchia</taxon>
        <taxon>Euheterodonta</taxon>
        <taxon>Imparidentia</taxon>
        <taxon>Neoheterodontei</taxon>
        <taxon>Myida</taxon>
        <taxon>Dreissenoidea</taxon>
        <taxon>Dreissenidae</taxon>
        <taxon>Dreissena</taxon>
    </lineage>
</organism>
<evidence type="ECO:0000313" key="7">
    <source>
        <dbReference type="EMBL" id="KAH3885516.1"/>
    </source>
</evidence>
<dbReference type="PANTHER" id="PTHR10283:SF82">
    <property type="entry name" value="SOLUTE CARRIER FAMILY 13 MEMBER 2"/>
    <property type="match status" value="1"/>
</dbReference>
<reference evidence="7" key="2">
    <citation type="submission" date="2020-11" db="EMBL/GenBank/DDBJ databases">
        <authorList>
            <person name="McCartney M.A."/>
            <person name="Auch B."/>
            <person name="Kono T."/>
            <person name="Mallez S."/>
            <person name="Becker A."/>
            <person name="Gohl D.M."/>
            <person name="Silverstein K.A.T."/>
            <person name="Koren S."/>
            <person name="Bechman K.B."/>
            <person name="Herman A."/>
            <person name="Abrahante J.E."/>
            <person name="Garbe J."/>
        </authorList>
    </citation>
    <scope>NUCLEOTIDE SEQUENCE</scope>
    <source>
        <strain evidence="7">Duluth1</strain>
        <tissue evidence="7">Whole animal</tissue>
    </source>
</reference>
<proteinExistence type="inferred from homology"/>
<dbReference type="EMBL" id="JAIWYP010000001">
    <property type="protein sequence ID" value="KAH3885516.1"/>
    <property type="molecule type" value="Genomic_DNA"/>
</dbReference>
<evidence type="ECO:0000256" key="4">
    <source>
        <dbReference type="ARBA" id="ARBA00022989"/>
    </source>
</evidence>
<dbReference type="InterPro" id="IPR001898">
    <property type="entry name" value="SLC13A/DASS"/>
</dbReference>
<sequence>MGVKRFFSHLWALKSIWITVIAFGWPLFFAIDYPPECEKQSKCAYVIIVMAVLWLTEAIPISVTALLPIFMFPMTGVLSASITSASYVTDTTMLFLGGLIIAVALEETGLHTRISLCVMILVGAQPIM</sequence>
<feature type="transmembrane region" description="Helical" evidence="6">
    <location>
        <begin position="12"/>
        <end position="31"/>
    </location>
</feature>
<protein>
    <submittedName>
        <fullName evidence="7">Uncharacterized protein</fullName>
    </submittedName>
</protein>
<evidence type="ECO:0000256" key="6">
    <source>
        <dbReference type="SAM" id="Phobius"/>
    </source>
</evidence>